<evidence type="ECO:0000313" key="4">
    <source>
        <dbReference type="EMBL" id="KAJ7648070.1"/>
    </source>
</evidence>
<dbReference type="InterPro" id="IPR002347">
    <property type="entry name" value="SDR_fam"/>
</dbReference>
<name>A0AAD7CGN8_9AGAR</name>
<feature type="non-terminal residue" evidence="4">
    <location>
        <position position="1"/>
    </location>
</feature>
<evidence type="ECO:0000313" key="5">
    <source>
        <dbReference type="Proteomes" id="UP001221142"/>
    </source>
</evidence>
<dbReference type="InterPro" id="IPR036291">
    <property type="entry name" value="NAD(P)-bd_dom_sf"/>
</dbReference>
<keyword evidence="3" id="KW-0560">Oxidoreductase</keyword>
<sequence length="244" mass="25780">MSTKLVYLVTGSNRGIGYGLVSKLAERPNAVIFAGARDPSVQSLRDLAEKYSNVHPIKFVVNDKANNEAAVADIKKTAGQLDVVVANAAVVESFVPVAKAPIESYQEHLEINMLGTIVLFQAAQELLLASPTGAPIFAYISTDLASLSNFGGPSISIYGASKIAGNFIIKALDAENPSLIAMAISPGWCATDMGNSALQIPTYSGPQTAGMEEAPMKVEDIVEGVLSRVDGATKEKSSGRFWNF</sequence>
<evidence type="ECO:0000256" key="3">
    <source>
        <dbReference type="ARBA" id="ARBA00023002"/>
    </source>
</evidence>
<comment type="similarity">
    <text evidence="1">Belongs to the short-chain dehydrogenases/reductases (SDR) family.</text>
</comment>
<dbReference type="PANTHER" id="PTHR43544">
    <property type="entry name" value="SHORT-CHAIN DEHYDROGENASE/REDUCTASE"/>
    <property type="match status" value="1"/>
</dbReference>
<keyword evidence="2" id="KW-0521">NADP</keyword>
<proteinExistence type="inferred from homology"/>
<dbReference type="PANTHER" id="PTHR43544:SF7">
    <property type="entry name" value="NADB-LER2"/>
    <property type="match status" value="1"/>
</dbReference>
<dbReference type="EMBL" id="JARKIF010000002">
    <property type="protein sequence ID" value="KAJ7648070.1"/>
    <property type="molecule type" value="Genomic_DNA"/>
</dbReference>
<protein>
    <recommendedName>
        <fullName evidence="6">NAD(P)-binding protein</fullName>
    </recommendedName>
</protein>
<dbReference type="GO" id="GO:0005737">
    <property type="term" value="C:cytoplasm"/>
    <property type="evidence" value="ECO:0007669"/>
    <property type="project" value="TreeGrafter"/>
</dbReference>
<dbReference type="GO" id="GO:0016491">
    <property type="term" value="F:oxidoreductase activity"/>
    <property type="evidence" value="ECO:0007669"/>
    <property type="project" value="UniProtKB-KW"/>
</dbReference>
<evidence type="ECO:0000256" key="2">
    <source>
        <dbReference type="ARBA" id="ARBA00022857"/>
    </source>
</evidence>
<keyword evidence="5" id="KW-1185">Reference proteome</keyword>
<evidence type="ECO:0000256" key="1">
    <source>
        <dbReference type="ARBA" id="ARBA00006484"/>
    </source>
</evidence>
<reference evidence="4" key="1">
    <citation type="submission" date="2023-03" db="EMBL/GenBank/DDBJ databases">
        <title>Massive genome expansion in bonnet fungi (Mycena s.s.) driven by repeated elements and novel gene families across ecological guilds.</title>
        <authorList>
            <consortium name="Lawrence Berkeley National Laboratory"/>
            <person name="Harder C.B."/>
            <person name="Miyauchi S."/>
            <person name="Viragh M."/>
            <person name="Kuo A."/>
            <person name="Thoen E."/>
            <person name="Andreopoulos B."/>
            <person name="Lu D."/>
            <person name="Skrede I."/>
            <person name="Drula E."/>
            <person name="Henrissat B."/>
            <person name="Morin E."/>
            <person name="Kohler A."/>
            <person name="Barry K."/>
            <person name="LaButti K."/>
            <person name="Morin E."/>
            <person name="Salamov A."/>
            <person name="Lipzen A."/>
            <person name="Mereny Z."/>
            <person name="Hegedus B."/>
            <person name="Baldrian P."/>
            <person name="Stursova M."/>
            <person name="Weitz H."/>
            <person name="Taylor A."/>
            <person name="Grigoriev I.V."/>
            <person name="Nagy L.G."/>
            <person name="Martin F."/>
            <person name="Kauserud H."/>
        </authorList>
    </citation>
    <scope>NUCLEOTIDE SEQUENCE</scope>
    <source>
        <strain evidence="4">9284</strain>
    </source>
</reference>
<dbReference type="PRINTS" id="PR00081">
    <property type="entry name" value="GDHRDH"/>
</dbReference>
<comment type="caution">
    <text evidence="4">The sequence shown here is derived from an EMBL/GenBank/DDBJ whole genome shotgun (WGS) entry which is preliminary data.</text>
</comment>
<dbReference type="Gene3D" id="3.40.50.720">
    <property type="entry name" value="NAD(P)-binding Rossmann-like Domain"/>
    <property type="match status" value="1"/>
</dbReference>
<evidence type="ECO:0008006" key="6">
    <source>
        <dbReference type="Google" id="ProtNLM"/>
    </source>
</evidence>
<gene>
    <name evidence="4" type="ORF">FB45DRAFT_705773</name>
</gene>
<organism evidence="4 5">
    <name type="scientific">Roridomyces roridus</name>
    <dbReference type="NCBI Taxonomy" id="1738132"/>
    <lineage>
        <taxon>Eukaryota</taxon>
        <taxon>Fungi</taxon>
        <taxon>Dikarya</taxon>
        <taxon>Basidiomycota</taxon>
        <taxon>Agaricomycotina</taxon>
        <taxon>Agaricomycetes</taxon>
        <taxon>Agaricomycetidae</taxon>
        <taxon>Agaricales</taxon>
        <taxon>Marasmiineae</taxon>
        <taxon>Mycenaceae</taxon>
        <taxon>Roridomyces</taxon>
    </lineage>
</organism>
<dbReference type="AlphaFoldDB" id="A0AAD7CGN8"/>
<dbReference type="InterPro" id="IPR051468">
    <property type="entry name" value="Fungal_SecMetab_SDRs"/>
</dbReference>
<dbReference type="Proteomes" id="UP001221142">
    <property type="component" value="Unassembled WGS sequence"/>
</dbReference>
<dbReference type="SUPFAM" id="SSF51735">
    <property type="entry name" value="NAD(P)-binding Rossmann-fold domains"/>
    <property type="match status" value="1"/>
</dbReference>
<accession>A0AAD7CGN8</accession>
<dbReference type="Pfam" id="PF00106">
    <property type="entry name" value="adh_short"/>
    <property type="match status" value="1"/>
</dbReference>